<keyword evidence="5" id="KW-0411">Iron-sulfur</keyword>
<dbReference type="PROSITE" id="PS51318">
    <property type="entry name" value="TAT"/>
    <property type="match status" value="1"/>
</dbReference>
<dbReference type="GO" id="GO:0046872">
    <property type="term" value="F:metal ion binding"/>
    <property type="evidence" value="ECO:0007669"/>
    <property type="project" value="UniProtKB-KW"/>
</dbReference>
<evidence type="ECO:0000256" key="5">
    <source>
        <dbReference type="ARBA" id="ARBA00023014"/>
    </source>
</evidence>
<organism evidence="8 9">
    <name type="scientific">Hymenobacter fodinae</name>
    <dbReference type="NCBI Taxonomy" id="2510796"/>
    <lineage>
        <taxon>Bacteria</taxon>
        <taxon>Pseudomonadati</taxon>
        <taxon>Bacteroidota</taxon>
        <taxon>Cytophagia</taxon>
        <taxon>Cytophagales</taxon>
        <taxon>Hymenobacteraceae</taxon>
        <taxon>Hymenobacter</taxon>
    </lineage>
</organism>
<dbReference type="Gene3D" id="1.10.150.120">
    <property type="entry name" value="[2Fe-2S]-binding domain"/>
    <property type="match status" value="1"/>
</dbReference>
<dbReference type="RefSeq" id="WP_135434444.1">
    <property type="nucleotide sequence ID" value="NZ_SRLA01000002.1"/>
</dbReference>
<dbReference type="InterPro" id="IPR002888">
    <property type="entry name" value="2Fe-2S-bd"/>
</dbReference>
<dbReference type="Pfam" id="PF00111">
    <property type="entry name" value="Fer2"/>
    <property type="match status" value="1"/>
</dbReference>
<comment type="caution">
    <text evidence="8">The sequence shown here is derived from an EMBL/GenBank/DDBJ whole genome shotgun (WGS) entry which is preliminary data.</text>
</comment>
<evidence type="ECO:0000256" key="4">
    <source>
        <dbReference type="ARBA" id="ARBA00023004"/>
    </source>
</evidence>
<evidence type="ECO:0000256" key="1">
    <source>
        <dbReference type="ARBA" id="ARBA00022714"/>
    </source>
</evidence>
<dbReference type="InterPro" id="IPR001041">
    <property type="entry name" value="2Fe-2S_ferredoxin-type"/>
</dbReference>
<proteinExistence type="predicted"/>
<dbReference type="EMBL" id="SRLA01000002">
    <property type="protein sequence ID" value="TGE08535.1"/>
    <property type="molecule type" value="Genomic_DNA"/>
</dbReference>
<feature type="domain" description="2Fe-2S ferredoxin-type" evidence="7">
    <location>
        <begin position="61"/>
        <end position="137"/>
    </location>
</feature>
<evidence type="ECO:0000313" key="8">
    <source>
        <dbReference type="EMBL" id="TGE08535.1"/>
    </source>
</evidence>
<keyword evidence="2" id="KW-0479">Metal-binding</keyword>
<dbReference type="PANTHER" id="PTHR45331">
    <property type="entry name" value="OXIDOREDUCTASE, IRON-SULPHUR BINDING SUBUNIT-RELATED-RELATED"/>
    <property type="match status" value="1"/>
</dbReference>
<evidence type="ECO:0000256" key="6">
    <source>
        <dbReference type="SAM" id="MobiDB-lite"/>
    </source>
</evidence>
<dbReference type="OrthoDB" id="9796880at2"/>
<reference evidence="8 9" key="1">
    <citation type="submission" date="2019-04" db="EMBL/GenBank/DDBJ databases">
        <authorList>
            <person name="Feng G."/>
            <person name="Zhang J."/>
            <person name="Zhu H."/>
        </authorList>
    </citation>
    <scope>NUCLEOTIDE SEQUENCE [LARGE SCALE GENOMIC DNA]</scope>
    <source>
        <strain evidence="8 9">92R-1</strain>
    </source>
</reference>
<dbReference type="FunFam" id="3.10.20.30:FF:000020">
    <property type="entry name" value="Xanthine dehydrogenase iron-sulfur subunit"/>
    <property type="match status" value="1"/>
</dbReference>
<accession>A0A4Z0P984</accession>
<dbReference type="FunFam" id="1.10.150.120:FF:000003">
    <property type="entry name" value="Carbon monoxide dehydrogenase, small subunit"/>
    <property type="match status" value="1"/>
</dbReference>
<evidence type="ECO:0000256" key="3">
    <source>
        <dbReference type="ARBA" id="ARBA00023002"/>
    </source>
</evidence>
<gene>
    <name evidence="8" type="ORF">EU556_12595</name>
</gene>
<dbReference type="GO" id="GO:0016903">
    <property type="term" value="F:oxidoreductase activity, acting on the aldehyde or oxo group of donors"/>
    <property type="evidence" value="ECO:0007669"/>
    <property type="project" value="TreeGrafter"/>
</dbReference>
<name>A0A4Z0P984_9BACT</name>
<keyword evidence="4" id="KW-0408">Iron</keyword>
<sequence length="215" mass="22997">MSDLFTPDPADTRPPEPLPNDASRRSFMKQAGGILGLALAPPLISQAERLTALSGKVEGVWPMRLKVNGAVRTLQLEPRVTLLDALREYLDLTGTKKGCDHGQCGACTVLVDGRRVNSCLTLAVMSQGKEITTIEGLAKGEELHPMQAAFIKHDGFQCGYCTSGQIMSGVACVNEGHATTDAQTREWMSGNLCRCGAYPNIVAAVREVQQKGGKA</sequence>
<dbReference type="Pfam" id="PF01799">
    <property type="entry name" value="Fer2_2"/>
    <property type="match status" value="1"/>
</dbReference>
<dbReference type="GO" id="GO:0051537">
    <property type="term" value="F:2 iron, 2 sulfur cluster binding"/>
    <property type="evidence" value="ECO:0007669"/>
    <property type="project" value="UniProtKB-KW"/>
</dbReference>
<dbReference type="NCBIfam" id="TIGR01409">
    <property type="entry name" value="TAT_signal_seq"/>
    <property type="match status" value="1"/>
</dbReference>
<dbReference type="PROSITE" id="PS51085">
    <property type="entry name" value="2FE2S_FER_2"/>
    <property type="match status" value="1"/>
</dbReference>
<keyword evidence="9" id="KW-1185">Reference proteome</keyword>
<dbReference type="InterPro" id="IPR036010">
    <property type="entry name" value="2Fe-2S_ferredoxin-like_sf"/>
</dbReference>
<evidence type="ECO:0000259" key="7">
    <source>
        <dbReference type="PROSITE" id="PS51085"/>
    </source>
</evidence>
<dbReference type="AlphaFoldDB" id="A0A4Z0P984"/>
<dbReference type="InterPro" id="IPR036884">
    <property type="entry name" value="2Fe-2S-bd_dom_sf"/>
</dbReference>
<evidence type="ECO:0000256" key="2">
    <source>
        <dbReference type="ARBA" id="ARBA00022723"/>
    </source>
</evidence>
<feature type="region of interest" description="Disordered" evidence="6">
    <location>
        <begin position="1"/>
        <end position="24"/>
    </location>
</feature>
<dbReference type="InterPro" id="IPR006058">
    <property type="entry name" value="2Fe2S_fd_BS"/>
</dbReference>
<dbReference type="InterPro" id="IPR006311">
    <property type="entry name" value="TAT_signal"/>
</dbReference>
<keyword evidence="1" id="KW-0001">2Fe-2S</keyword>
<dbReference type="InterPro" id="IPR012675">
    <property type="entry name" value="Beta-grasp_dom_sf"/>
</dbReference>
<dbReference type="CDD" id="cd00207">
    <property type="entry name" value="fer2"/>
    <property type="match status" value="1"/>
</dbReference>
<dbReference type="PROSITE" id="PS00197">
    <property type="entry name" value="2FE2S_FER_1"/>
    <property type="match status" value="1"/>
</dbReference>
<dbReference type="SUPFAM" id="SSF47741">
    <property type="entry name" value="CO dehydrogenase ISP C-domain like"/>
    <property type="match status" value="1"/>
</dbReference>
<evidence type="ECO:0000313" key="9">
    <source>
        <dbReference type="Proteomes" id="UP000298337"/>
    </source>
</evidence>
<dbReference type="InterPro" id="IPR019546">
    <property type="entry name" value="TAT_signal_bac_arc"/>
</dbReference>
<dbReference type="PANTHER" id="PTHR45331:SF2">
    <property type="entry name" value="OXIDOREDUCTASE WITH IRON-SULFUR SUBUNIT"/>
    <property type="match status" value="1"/>
</dbReference>
<keyword evidence="3" id="KW-0560">Oxidoreductase</keyword>
<dbReference type="SUPFAM" id="SSF54292">
    <property type="entry name" value="2Fe-2S ferredoxin-like"/>
    <property type="match status" value="1"/>
</dbReference>
<dbReference type="InterPro" id="IPR052914">
    <property type="entry name" value="Aldehyde_Oxdr_Iron-Sulfur"/>
</dbReference>
<dbReference type="Gene3D" id="3.10.20.30">
    <property type="match status" value="1"/>
</dbReference>
<dbReference type="Proteomes" id="UP000298337">
    <property type="component" value="Unassembled WGS sequence"/>
</dbReference>
<protein>
    <submittedName>
        <fullName evidence="8">2Fe-2S iron-sulfur cluster binding domain-containing protein</fullName>
    </submittedName>
</protein>